<accession>A0A239AJQ5</accession>
<dbReference type="PANTHER" id="PTHR30176:SF3">
    <property type="entry name" value="FERREDOXIN-TYPE PROTEIN NAPH"/>
    <property type="match status" value="1"/>
</dbReference>
<evidence type="ECO:0000313" key="9">
    <source>
        <dbReference type="EMBL" id="SNR95906.1"/>
    </source>
</evidence>
<dbReference type="PROSITE" id="PS00198">
    <property type="entry name" value="4FE4S_FER_1"/>
    <property type="match status" value="1"/>
</dbReference>
<dbReference type="Proteomes" id="UP000242915">
    <property type="component" value="Unassembled WGS sequence"/>
</dbReference>
<dbReference type="GO" id="GO:0005886">
    <property type="term" value="C:plasma membrane"/>
    <property type="evidence" value="ECO:0007669"/>
    <property type="project" value="TreeGrafter"/>
</dbReference>
<gene>
    <name evidence="9" type="ORF">SAMN05216255_1259</name>
</gene>
<dbReference type="EMBL" id="FZOG01000001">
    <property type="protein sequence ID" value="SNR95906.1"/>
    <property type="molecule type" value="Genomic_DNA"/>
</dbReference>
<evidence type="ECO:0000256" key="6">
    <source>
        <dbReference type="ARBA" id="ARBA00023014"/>
    </source>
</evidence>
<evidence type="ECO:0000256" key="7">
    <source>
        <dbReference type="SAM" id="Phobius"/>
    </source>
</evidence>
<dbReference type="Gene3D" id="2.60.40.10">
    <property type="entry name" value="Immunoglobulins"/>
    <property type="match status" value="1"/>
</dbReference>
<evidence type="ECO:0000259" key="8">
    <source>
        <dbReference type="PROSITE" id="PS51379"/>
    </source>
</evidence>
<name>A0A239AJQ5_9PSED</name>
<evidence type="ECO:0000256" key="5">
    <source>
        <dbReference type="ARBA" id="ARBA00023004"/>
    </source>
</evidence>
<keyword evidence="6" id="KW-0411">Iron-sulfur</keyword>
<evidence type="ECO:0000313" key="10">
    <source>
        <dbReference type="Proteomes" id="UP000242915"/>
    </source>
</evidence>
<proteinExistence type="predicted"/>
<keyword evidence="2" id="KW-0004">4Fe-4S</keyword>
<dbReference type="InterPro" id="IPR051684">
    <property type="entry name" value="Electron_Trans/Redox"/>
</dbReference>
<dbReference type="InterPro" id="IPR017900">
    <property type="entry name" value="4Fe4S_Fe_S_CS"/>
</dbReference>
<keyword evidence="7" id="KW-0472">Membrane</keyword>
<feature type="transmembrane region" description="Helical" evidence="7">
    <location>
        <begin position="338"/>
        <end position="356"/>
    </location>
</feature>
<dbReference type="Pfam" id="PF12801">
    <property type="entry name" value="Fer4_5"/>
    <property type="match status" value="1"/>
</dbReference>
<feature type="transmembrane region" description="Helical" evidence="7">
    <location>
        <begin position="163"/>
        <end position="180"/>
    </location>
</feature>
<evidence type="ECO:0000256" key="4">
    <source>
        <dbReference type="ARBA" id="ARBA00022982"/>
    </source>
</evidence>
<dbReference type="AlphaFoldDB" id="A0A239AJQ5"/>
<keyword evidence="1" id="KW-0813">Transport</keyword>
<dbReference type="Pfam" id="PF11614">
    <property type="entry name" value="FixG_C"/>
    <property type="match status" value="1"/>
</dbReference>
<dbReference type="InterPro" id="IPR014116">
    <property type="entry name" value="Cyt_c_oxidase_cbb3_FixG"/>
</dbReference>
<dbReference type="GO" id="GO:0051539">
    <property type="term" value="F:4 iron, 4 sulfur cluster binding"/>
    <property type="evidence" value="ECO:0007669"/>
    <property type="project" value="UniProtKB-KW"/>
</dbReference>
<keyword evidence="10" id="KW-1185">Reference proteome</keyword>
<keyword evidence="3" id="KW-0479">Metal-binding</keyword>
<dbReference type="NCBIfam" id="TIGR02745">
    <property type="entry name" value="ccoG_rdxA_fixG"/>
    <property type="match status" value="1"/>
</dbReference>
<keyword evidence="5" id="KW-0408">Iron</keyword>
<feature type="transmembrane region" description="Helical" evidence="7">
    <location>
        <begin position="42"/>
        <end position="62"/>
    </location>
</feature>
<dbReference type="PANTHER" id="PTHR30176">
    <property type="entry name" value="FERREDOXIN-TYPE PROTEIN NAPH"/>
    <property type="match status" value="1"/>
</dbReference>
<feature type="domain" description="4Fe-4S ferredoxin-type" evidence="8">
    <location>
        <begin position="261"/>
        <end position="289"/>
    </location>
</feature>
<feature type="transmembrane region" description="Helical" evidence="7">
    <location>
        <begin position="89"/>
        <end position="110"/>
    </location>
</feature>
<keyword evidence="4" id="KW-0249">Electron transport</keyword>
<dbReference type="RefSeq" id="WP_089359104.1">
    <property type="nucleotide sequence ID" value="NZ_FZOG01000001.1"/>
</dbReference>
<dbReference type="PROSITE" id="PS51379">
    <property type="entry name" value="4FE4S_FER_2"/>
    <property type="match status" value="1"/>
</dbReference>
<organism evidence="9 10">
    <name type="scientific">Pseudomonas segetis</name>
    <dbReference type="NCBI Taxonomy" id="298908"/>
    <lineage>
        <taxon>Bacteria</taxon>
        <taxon>Pseudomonadati</taxon>
        <taxon>Pseudomonadota</taxon>
        <taxon>Gammaproteobacteria</taxon>
        <taxon>Pseudomonadales</taxon>
        <taxon>Pseudomonadaceae</taxon>
        <taxon>Pseudomonas</taxon>
    </lineage>
</organism>
<keyword evidence="7" id="KW-1133">Transmembrane helix</keyword>
<evidence type="ECO:0000256" key="2">
    <source>
        <dbReference type="ARBA" id="ARBA00022485"/>
    </source>
</evidence>
<sequence>MTDRIPVTIIDSIDSSSPLRITPAQAGGPIHTRSFTGLYRNLRLYGAGFLCLLYFGTAWLNWGDRQAVLWDLAGRKFYIFGATFWPQDFILLCAILIIAAFGLFFITVFAGRVWCGYSCPQSVFTWIFMRIEQFAEGERHQRLKLDAAPVTLNKLLRRTIKHVLWLAVGLATALTFVGYFTPIRQLIIDSLQLNIDGSTAFWLLFFTAATYINAGWLREKVCLDMCPYSRFQSVMFDDNTLVVSYDSARGESRGPRRKGTDSKAQGLGDCIDCTICVQVCPTGIDIRDGLQLNCLSCGACIDACDTVMDKMGYARGLVRYSSERALNGAKTRLLRPRLVAYAVVLLLMIVGFAWALQARALISLDVSKDRAMFRENSQGQIENIYSLKIINKTQQPQRYAIALGDNSSFALLGPQQIKLAPGEIVDMPISVVLLKPEAVKSAEHLSFVVTNMEMPKQQVSTGSTFISPVVR</sequence>
<feature type="transmembrane region" description="Helical" evidence="7">
    <location>
        <begin position="200"/>
        <end position="217"/>
    </location>
</feature>
<keyword evidence="7" id="KW-0812">Transmembrane</keyword>
<evidence type="ECO:0000256" key="1">
    <source>
        <dbReference type="ARBA" id="ARBA00022448"/>
    </source>
</evidence>
<dbReference type="InterPro" id="IPR032879">
    <property type="entry name" value="FixG_C"/>
</dbReference>
<dbReference type="GO" id="GO:0046872">
    <property type="term" value="F:metal ion binding"/>
    <property type="evidence" value="ECO:0007669"/>
    <property type="project" value="UniProtKB-KW"/>
</dbReference>
<reference evidence="10" key="1">
    <citation type="submission" date="2017-06" db="EMBL/GenBank/DDBJ databases">
        <authorList>
            <person name="Varghese N."/>
            <person name="Submissions S."/>
        </authorList>
    </citation>
    <scope>NUCLEOTIDE SEQUENCE [LARGE SCALE GENOMIC DNA]</scope>
    <source>
        <strain evidence="10">CIP 108523</strain>
    </source>
</reference>
<dbReference type="Pfam" id="PF13746">
    <property type="entry name" value="Fer4_18"/>
    <property type="match status" value="1"/>
</dbReference>
<dbReference type="InterPro" id="IPR013783">
    <property type="entry name" value="Ig-like_fold"/>
</dbReference>
<dbReference type="SUPFAM" id="SSF54862">
    <property type="entry name" value="4Fe-4S ferredoxins"/>
    <property type="match status" value="1"/>
</dbReference>
<protein>
    <submittedName>
        <fullName evidence="9">Cytochrome c oxidase accessory protein FixG</fullName>
    </submittedName>
</protein>
<evidence type="ECO:0000256" key="3">
    <source>
        <dbReference type="ARBA" id="ARBA00022723"/>
    </source>
</evidence>
<dbReference type="InterPro" id="IPR017896">
    <property type="entry name" value="4Fe4S_Fe-S-bd"/>
</dbReference>